<keyword evidence="1" id="KW-1188">Viral release from host cell</keyword>
<feature type="domain" description="Tape measure protein N-terminal" evidence="2">
    <location>
        <begin position="73"/>
        <end position="255"/>
    </location>
</feature>
<reference evidence="3" key="1">
    <citation type="submission" date="2020-04" db="EMBL/GenBank/DDBJ databases">
        <authorList>
            <person name="Chiriac C."/>
            <person name="Salcher M."/>
            <person name="Ghai R."/>
            <person name="Kavagutti S V."/>
        </authorList>
    </citation>
    <scope>NUCLEOTIDE SEQUENCE</scope>
</reference>
<dbReference type="EMBL" id="LR796357">
    <property type="protein sequence ID" value="CAB4139007.1"/>
    <property type="molecule type" value="Genomic_DNA"/>
</dbReference>
<accession>A0A6J5M114</accession>
<dbReference type="GO" id="GO:0098003">
    <property type="term" value="P:viral tail assembly"/>
    <property type="evidence" value="ECO:0007669"/>
    <property type="project" value="UniProtKB-KW"/>
</dbReference>
<organism evidence="3">
    <name type="scientific">uncultured Caudovirales phage</name>
    <dbReference type="NCBI Taxonomy" id="2100421"/>
    <lineage>
        <taxon>Viruses</taxon>
        <taxon>Duplodnaviria</taxon>
        <taxon>Heunggongvirae</taxon>
        <taxon>Uroviricota</taxon>
        <taxon>Caudoviricetes</taxon>
        <taxon>Peduoviridae</taxon>
        <taxon>Maltschvirus</taxon>
        <taxon>Maltschvirus maltsch</taxon>
    </lineage>
</organism>
<proteinExistence type="predicted"/>
<sequence length="857" mass="89426">MSTVTAATVEAILRVRDSNFSVSMNNADKAVKKVDQSVKSLHDRLATLAETSGKLGGMLTVGVTAPLLALGTAAVQTTVKLDSLKIGLTAVAGSSQEAERQLVRLREIAKMPGLGFAEAIQGSIRLQAAGFSAQQAEKALREFGNAVATVGGGKAELDGINLALSQIASKGKVSAEEINQLNERLPQVRKAMIEAFGTADTEILQKANITANEFLDTMTTVLSRDKRVGESLKNTFENAQDSINDSLDRIGRAITPRVAKALESVAMGVERLTRAFDGLPKYQQDLVVNLGIAALIAGPVLSGLAKVAELLLTIRNASVAGGVASGLGAGAGGALGAAAVATAPVTIPLMVAGGAAYFGAQDSIANSEQQMGALSLPNQERITNLQGQIAARQKAMNQLAPRHPARKQRQAEIDQMQREINVLSRFEMGQAIKKTLPNPKDMIDGIMNRKAPIIDANARAKANSKDTAAEKAARLAEQGDQYLTDLNQRLKVLQAERVGKFAAQRAGISNDFDNALARANELGVGAQALPILKNIYDFENIKVNQEEGGERVARLGQDMMRDQGQLLADLKARTDARIARQKALVAGSAEMQASLAMSNPALGTISPGMGGAAGSASPVDRALGGSVARGGGLSFPQLRAQMAASNIARFGGDLAYGGVMDLAQGRNVLGNALERVKGAVFQSIGEEIGRGVERSLRKRLSKVFEDAVGEGIGDKLEKSLNSSLAGINASAGAILSGAYSLISALSRKKQFGLGSVLGAVGGFFLGGPMGAMQGYNIGNALDNRDYGGAIMGGLSTQINTGSGDGTTTQPGPADGRAVKRGASIIVQHYGNNYGMEDLEGASYRQGRAIERQLSFNG</sequence>
<gene>
    <name evidence="3" type="ORF">UFOVP349_5</name>
</gene>
<dbReference type="Pfam" id="PF20155">
    <property type="entry name" value="TMP_3"/>
    <property type="match status" value="1"/>
</dbReference>
<dbReference type="InterPro" id="IPR013491">
    <property type="entry name" value="Tape_meas_N"/>
</dbReference>
<evidence type="ECO:0000256" key="1">
    <source>
        <dbReference type="ARBA" id="ARBA00022465"/>
    </source>
</evidence>
<keyword evidence="1" id="KW-1245">Viral tail assembly</keyword>
<evidence type="ECO:0000313" key="3">
    <source>
        <dbReference type="EMBL" id="CAB4139007.1"/>
    </source>
</evidence>
<name>A0A6J5M114_9CAUD</name>
<evidence type="ECO:0000259" key="2">
    <source>
        <dbReference type="Pfam" id="PF20155"/>
    </source>
</evidence>
<dbReference type="NCBIfam" id="TIGR02675">
    <property type="entry name" value="tape_meas_nterm"/>
    <property type="match status" value="1"/>
</dbReference>
<protein>
    <submittedName>
        <fullName evidence="3">Caudovirus, tape measure, N-terminal</fullName>
    </submittedName>
</protein>